<evidence type="ECO:0000256" key="5">
    <source>
        <dbReference type="ARBA" id="ARBA00023242"/>
    </source>
</evidence>
<accession>A0A7J7DBX1</accession>
<dbReference type="SMART" id="SM01019">
    <property type="entry name" value="B3"/>
    <property type="match status" value="1"/>
</dbReference>
<comment type="subcellular location">
    <subcellularLocation>
        <location evidence="1">Nucleus</location>
    </subcellularLocation>
</comment>
<dbReference type="InParanoid" id="A0A7J7DBX1"/>
<dbReference type="CDD" id="cd10017">
    <property type="entry name" value="B3_DNA"/>
    <property type="match status" value="1"/>
</dbReference>
<keyword evidence="2" id="KW-0805">Transcription regulation</keyword>
<evidence type="ECO:0000256" key="2">
    <source>
        <dbReference type="ARBA" id="ARBA00023015"/>
    </source>
</evidence>
<dbReference type="GO" id="GO:0005634">
    <property type="term" value="C:nucleus"/>
    <property type="evidence" value="ECO:0007669"/>
    <property type="project" value="UniProtKB-SubCell"/>
</dbReference>
<dbReference type="InterPro" id="IPR003340">
    <property type="entry name" value="B3_DNA-bd"/>
</dbReference>
<comment type="caution">
    <text evidence="7">The sequence shown here is derived from an EMBL/GenBank/DDBJ whole genome shotgun (WGS) entry which is preliminary data.</text>
</comment>
<sequence length="124" mass="14536">MGVLFEKILSETDTNKRLSIPTRCLAYFTGSVLDQEAYAVELKVKDHQMGYVHTFYCTTRKRGYKKPVFSKGWVNYVRQRNLRVGDKVVFRREGDGEGGFVYKIEAKRRLRLMGQLYWSTVPEK</sequence>
<keyword evidence="5" id="KW-0539">Nucleus</keyword>
<dbReference type="GO" id="GO:0003677">
    <property type="term" value="F:DNA binding"/>
    <property type="evidence" value="ECO:0007669"/>
    <property type="project" value="UniProtKB-KW"/>
</dbReference>
<proteinExistence type="predicted"/>
<evidence type="ECO:0000313" key="8">
    <source>
        <dbReference type="Proteomes" id="UP000593562"/>
    </source>
</evidence>
<dbReference type="Gene3D" id="2.40.330.10">
    <property type="entry name" value="DNA-binding pseudobarrel domain"/>
    <property type="match status" value="1"/>
</dbReference>
<keyword evidence="8" id="KW-1185">Reference proteome</keyword>
<organism evidence="7 8">
    <name type="scientific">Tripterygium wilfordii</name>
    <name type="common">Thunder God vine</name>
    <dbReference type="NCBI Taxonomy" id="458696"/>
    <lineage>
        <taxon>Eukaryota</taxon>
        <taxon>Viridiplantae</taxon>
        <taxon>Streptophyta</taxon>
        <taxon>Embryophyta</taxon>
        <taxon>Tracheophyta</taxon>
        <taxon>Spermatophyta</taxon>
        <taxon>Magnoliopsida</taxon>
        <taxon>eudicotyledons</taxon>
        <taxon>Gunneridae</taxon>
        <taxon>Pentapetalae</taxon>
        <taxon>rosids</taxon>
        <taxon>fabids</taxon>
        <taxon>Celastrales</taxon>
        <taxon>Celastraceae</taxon>
        <taxon>Tripterygium</taxon>
    </lineage>
</organism>
<keyword evidence="3" id="KW-0238">DNA-binding</keyword>
<evidence type="ECO:0000259" key="6">
    <source>
        <dbReference type="SMART" id="SM01019"/>
    </source>
</evidence>
<feature type="domain" description="TF-B3" evidence="6">
    <location>
        <begin position="5"/>
        <end position="104"/>
    </location>
</feature>
<dbReference type="Pfam" id="PF02362">
    <property type="entry name" value="B3"/>
    <property type="match status" value="1"/>
</dbReference>
<dbReference type="InterPro" id="IPR015300">
    <property type="entry name" value="DNA-bd_pseudobarrel_sf"/>
</dbReference>
<protein>
    <recommendedName>
        <fullName evidence="6">TF-B3 domain-containing protein</fullName>
    </recommendedName>
</protein>
<gene>
    <name evidence="7" type="ORF">HS088_TW08G00382</name>
</gene>
<evidence type="ECO:0000313" key="7">
    <source>
        <dbReference type="EMBL" id="KAF5743794.1"/>
    </source>
</evidence>
<dbReference type="Proteomes" id="UP000593562">
    <property type="component" value="Unassembled WGS sequence"/>
</dbReference>
<evidence type="ECO:0000256" key="1">
    <source>
        <dbReference type="ARBA" id="ARBA00004123"/>
    </source>
</evidence>
<name>A0A7J7DBX1_TRIWF</name>
<evidence type="ECO:0000256" key="3">
    <source>
        <dbReference type="ARBA" id="ARBA00023125"/>
    </source>
</evidence>
<dbReference type="EMBL" id="JAAARO010000008">
    <property type="protein sequence ID" value="KAF5743794.1"/>
    <property type="molecule type" value="Genomic_DNA"/>
</dbReference>
<reference evidence="7 8" key="1">
    <citation type="journal article" date="2020" name="Nat. Commun.">
        <title>Genome of Tripterygium wilfordii and identification of cytochrome P450 involved in triptolide biosynthesis.</title>
        <authorList>
            <person name="Tu L."/>
            <person name="Su P."/>
            <person name="Zhang Z."/>
            <person name="Gao L."/>
            <person name="Wang J."/>
            <person name="Hu T."/>
            <person name="Zhou J."/>
            <person name="Zhang Y."/>
            <person name="Zhao Y."/>
            <person name="Liu Y."/>
            <person name="Song Y."/>
            <person name="Tong Y."/>
            <person name="Lu Y."/>
            <person name="Yang J."/>
            <person name="Xu C."/>
            <person name="Jia M."/>
            <person name="Peters R.J."/>
            <person name="Huang L."/>
            <person name="Gao W."/>
        </authorList>
    </citation>
    <scope>NUCLEOTIDE SEQUENCE [LARGE SCALE GENOMIC DNA]</scope>
    <source>
        <strain evidence="8">cv. XIE 37</strain>
        <tissue evidence="7">Leaf</tissue>
    </source>
</reference>
<dbReference type="AlphaFoldDB" id="A0A7J7DBX1"/>
<dbReference type="SUPFAM" id="SSF101936">
    <property type="entry name" value="DNA-binding pseudobarrel domain"/>
    <property type="match status" value="1"/>
</dbReference>
<evidence type="ECO:0000256" key="4">
    <source>
        <dbReference type="ARBA" id="ARBA00023163"/>
    </source>
</evidence>
<keyword evidence="4" id="KW-0804">Transcription</keyword>